<organism evidence="1 2">
    <name type="scientific">Paractinoplanes rishiriensis</name>
    <dbReference type="NCBI Taxonomy" id="1050105"/>
    <lineage>
        <taxon>Bacteria</taxon>
        <taxon>Bacillati</taxon>
        <taxon>Actinomycetota</taxon>
        <taxon>Actinomycetes</taxon>
        <taxon>Micromonosporales</taxon>
        <taxon>Micromonosporaceae</taxon>
        <taxon>Paractinoplanes</taxon>
    </lineage>
</organism>
<protein>
    <submittedName>
        <fullName evidence="1">Uncharacterized protein</fullName>
    </submittedName>
</protein>
<gene>
    <name evidence="1" type="ORF">Ari01nite_94390</name>
</gene>
<keyword evidence="2" id="KW-1185">Reference proteome</keyword>
<name>A0A919KAY0_9ACTN</name>
<evidence type="ECO:0000313" key="2">
    <source>
        <dbReference type="Proteomes" id="UP000636960"/>
    </source>
</evidence>
<sequence>MTGASTAELEAARLLLARMGISPDDLLNAAPRTLAPTFAEYVPIVSAAVGNGTRRVYGSYWNRVVTRWGERRLDEVNASDIDLSDVCTSLETGKVPGRFNRGALTPTISPALESVILTASGDRAMSAGDNIAAKLVGYAATR</sequence>
<dbReference type="AlphaFoldDB" id="A0A919KAY0"/>
<evidence type="ECO:0000313" key="1">
    <source>
        <dbReference type="EMBL" id="GIF01975.1"/>
    </source>
</evidence>
<accession>A0A919KAY0</accession>
<reference evidence="1" key="1">
    <citation type="submission" date="2021-01" db="EMBL/GenBank/DDBJ databases">
        <title>Whole genome shotgun sequence of Actinoplanes rishiriensis NBRC 108556.</title>
        <authorList>
            <person name="Komaki H."/>
            <person name="Tamura T."/>
        </authorList>
    </citation>
    <scope>NUCLEOTIDE SEQUENCE</scope>
    <source>
        <strain evidence="1">NBRC 108556</strain>
    </source>
</reference>
<proteinExistence type="predicted"/>
<comment type="caution">
    <text evidence="1">The sequence shown here is derived from an EMBL/GenBank/DDBJ whole genome shotgun (WGS) entry which is preliminary data.</text>
</comment>
<dbReference type="Proteomes" id="UP000636960">
    <property type="component" value="Unassembled WGS sequence"/>
</dbReference>
<dbReference type="EMBL" id="BOMV01000116">
    <property type="protein sequence ID" value="GIF01975.1"/>
    <property type="molecule type" value="Genomic_DNA"/>
</dbReference>